<dbReference type="InterPro" id="IPR056823">
    <property type="entry name" value="TEN-like_YD-shell"/>
</dbReference>
<dbReference type="NCBIfam" id="TIGR01643">
    <property type="entry name" value="YD_repeat_2x"/>
    <property type="match status" value="5"/>
</dbReference>
<feature type="region of interest" description="Disordered" evidence="2">
    <location>
        <begin position="1321"/>
        <end position="1419"/>
    </location>
</feature>
<dbReference type="Proteomes" id="UP000305546">
    <property type="component" value="Unassembled WGS sequence"/>
</dbReference>
<dbReference type="InterPro" id="IPR057746">
    <property type="entry name" value="CpnT-like_N"/>
</dbReference>
<dbReference type="Pfam" id="PF25023">
    <property type="entry name" value="TEN_YD-shell"/>
    <property type="match status" value="2"/>
</dbReference>
<dbReference type="Pfam" id="PF05593">
    <property type="entry name" value="RHS_repeat"/>
    <property type="match status" value="1"/>
</dbReference>
<feature type="compositionally biased region" description="Low complexity" evidence="2">
    <location>
        <begin position="1330"/>
        <end position="1343"/>
    </location>
</feature>
<evidence type="ECO:0000259" key="5">
    <source>
        <dbReference type="Pfam" id="PF25023"/>
    </source>
</evidence>
<accession>A0A5C4LXV8</accession>
<keyword evidence="1" id="KW-0677">Repeat</keyword>
<dbReference type="Gene3D" id="1.20.1260.20">
    <property type="entry name" value="PPE superfamily"/>
    <property type="match status" value="1"/>
</dbReference>
<dbReference type="Pfam" id="PF25547">
    <property type="entry name" value="WXG100_2"/>
    <property type="match status" value="1"/>
</dbReference>
<evidence type="ECO:0000313" key="7">
    <source>
        <dbReference type="EMBL" id="TNC22749.1"/>
    </source>
</evidence>
<evidence type="ECO:0000313" key="8">
    <source>
        <dbReference type="Proteomes" id="UP000305546"/>
    </source>
</evidence>
<sequence length="1646" mass="174338">MTNPLVAQKQDSTSAISGITILEGAQSVKQGIESGDWASTVLGAAGTAMDALAFVADPFGSILAAGVGWLMEHVGPLKEALDKLAGDPDQITAHSETWKNIAAEVGKVGADLGNQINADIQSWTGPAADAYRQQAGEVAKVLQAASEACEGASSGVKTAGQVVAAVRMLVRDTIAQVVGHLVSWALQVIATLGIGLAWVVPQVVNLVAKTAKDIAGLIANLTKALGQLGKLLGKASGVFKDAAKGLKGLKPGEVGKGGNPGTLPASAKDVNPGNGTLPSGAGKDLGLGGGKADPPPKLEGGGTPKGDPGDSAPPVAKGPEPAGGTRASSAKDGPDPAKTKEPGEKTCEFDPIDVATGDVLLTEVDLGVPGELGELIVREHVSSYRHGRWFGPSWTSLVDERLELAAGTVRYLSADAMVLSFPVPAPGTEATPAHGPLRRLREVGGGYVLEDPARGQLRVFVPAPGDRDVFMLAEVRTEGGESVEIEHDESGAPETLIHSGGTRLAFEVADGRVRAIGALTGTGTVPVATYAYDEHGHLATRTNSSPNPAQYQHDEDGRLLGWTDHTGAWYRYVYDAEGRCVRTVGDAGFLDGSLSYEDGRTVTADSLGHRKVFEFERGDVVAETDKLGGVTRSVWGPHNKLLARTDPLGRRTEFEHDTAGLLRAVVRPDGSRVLLHWTGPDLEIEISQDGQVWRREYDAANLPDPYAEQLGVDIEETEPSAAGTPVAERDMFGRPREVVDAAGARSTMSWTVEGGLRALTGPAGATRRWTYDGTGQQTSATDELGRVTMTEPGPFGTRRTITDPSGARTVYRYDTELRLIEVVNPLGRSWRYTYDADGRLVAEEDFDGRISRYTYDATGQLVRSVNAAGEVLDYRYDLLGNLIERRSAGVVETFRYDPVGRLVHAAGPDAEVSLTRDGEGRVSAQRTAGALTEFGYSGSATTRLTPSGVDIRWDSGEGGEPERILVAGMEISLAHDAAGRMTVLSAGGNPVVRQEFDASGRLAAQHTPAGVTRYHRRPDGSLAARQDPAGGSRHEFDQLGRVTAVHSPRGTEAYGYDVLGNLVGSSAGTGAESGPRRYAGTVIQSAGAVSYVHDARGRLVRRTVAGQAWTFTWDAQDQLTGVRTPDGTVWRYRYDPLGRRVSKQRLDAAGVVAEQVAFAWDGTRLVEAAHIADGTFTGALTWVHHPGDGRPVLQIATAADGTRTVTALVTDEIGTPVELVSLHTGAVQPVATNLWGLTPPGDDGGTPLRFPGQYLDPETGLHFNVFRYYDPGTARYVSPDPLGLAPAPNPVAYVGDPMTMLDPVGLTQDWMAKFADDIEPRKSGRAKPCQAAQTAPSSSPSGTGKRKADGTASSANKKMKTDDYSSNQQAIDNPSGPVNRESGRTESQGGGTTSGGRPHKLDGRGKHSGGSKPQPGQNTDVIELNKAAREGKLNPQLQKQIDDMKAAGNGKDGDGSAFIRGHLRNDNLGGPGLSPNLTPLSSTANKNMSGSFEEPLKKVDNWLKTSRGGDGGTLPSHQALAHRWGEDGAKTIRNDLENLHAEYKVEVSNETKFPGSANGFEHSIRDHLNLHAEWKGDLHDVTKAYLLENRKLTEMPIFPPSGTRMDTVTGEMRMPGGDLYDSAAAKAARRADFAAARDRVVNAMQT</sequence>
<dbReference type="SUPFAM" id="SSF63829">
    <property type="entry name" value="Calcium-dependent phosphotriesterase"/>
    <property type="match status" value="1"/>
</dbReference>
<keyword evidence="3" id="KW-0812">Transmembrane</keyword>
<evidence type="ECO:0000259" key="4">
    <source>
        <dbReference type="Pfam" id="PF20148"/>
    </source>
</evidence>
<name>A0A5C4LXV8_9PSEU</name>
<dbReference type="InterPro" id="IPR022385">
    <property type="entry name" value="Rhs_assc_core"/>
</dbReference>
<dbReference type="EMBL" id="VDFW01000024">
    <property type="protein sequence ID" value="TNC22749.1"/>
    <property type="molecule type" value="Genomic_DNA"/>
</dbReference>
<feature type="compositionally biased region" description="Polar residues" evidence="2">
    <location>
        <begin position="1475"/>
        <end position="1490"/>
    </location>
</feature>
<feature type="region of interest" description="Disordered" evidence="2">
    <location>
        <begin position="1445"/>
        <end position="1492"/>
    </location>
</feature>
<evidence type="ECO:0000256" key="3">
    <source>
        <dbReference type="SAM" id="Phobius"/>
    </source>
</evidence>
<evidence type="ECO:0000256" key="2">
    <source>
        <dbReference type="SAM" id="MobiDB-lite"/>
    </source>
</evidence>
<reference evidence="7 8" key="1">
    <citation type="submission" date="2019-06" db="EMBL/GenBank/DDBJ databases">
        <title>Amycolatopsis alkalitolerans sp. nov., isolated from Gastrodia elata Blume.</title>
        <authorList>
            <person name="Narsing Rao M.P."/>
            <person name="Li W.J."/>
        </authorList>
    </citation>
    <scope>NUCLEOTIDE SEQUENCE [LARGE SCALE GENOMIC DNA]</scope>
    <source>
        <strain evidence="7 8">SYSUP0005</strain>
    </source>
</reference>
<keyword evidence="3" id="KW-1133">Transmembrane helix</keyword>
<dbReference type="PANTHER" id="PTHR32305:SF15">
    <property type="entry name" value="PROTEIN RHSA-RELATED"/>
    <property type="match status" value="1"/>
</dbReference>
<gene>
    <name evidence="7" type="ORF">FG385_24210</name>
</gene>
<dbReference type="InterPro" id="IPR036689">
    <property type="entry name" value="ESAT-6-like_sf"/>
</dbReference>
<organism evidence="7 8">
    <name type="scientific">Amycolatopsis alkalitolerans</name>
    <dbReference type="NCBI Taxonomy" id="2547244"/>
    <lineage>
        <taxon>Bacteria</taxon>
        <taxon>Bacillati</taxon>
        <taxon>Actinomycetota</taxon>
        <taxon>Actinomycetes</taxon>
        <taxon>Pseudonocardiales</taxon>
        <taxon>Pseudonocardiaceae</taxon>
        <taxon>Amycolatopsis</taxon>
    </lineage>
</organism>
<keyword evidence="3" id="KW-0472">Membrane</keyword>
<proteinExistence type="predicted"/>
<dbReference type="SUPFAM" id="SSF140453">
    <property type="entry name" value="EsxAB dimer-like"/>
    <property type="match status" value="1"/>
</dbReference>
<dbReference type="Gene3D" id="3.90.930.1">
    <property type="match status" value="1"/>
</dbReference>
<dbReference type="PRINTS" id="PR00394">
    <property type="entry name" value="RHSPROTEIN"/>
</dbReference>
<dbReference type="InterPro" id="IPR050708">
    <property type="entry name" value="T6SS_VgrG/RHS"/>
</dbReference>
<dbReference type="InterPro" id="IPR031325">
    <property type="entry name" value="RHS_repeat"/>
</dbReference>
<evidence type="ECO:0000256" key="1">
    <source>
        <dbReference type="ARBA" id="ARBA00022737"/>
    </source>
</evidence>
<feature type="domain" description="Outer membrane channel protein CpnT-like N-terminal" evidence="6">
    <location>
        <begin position="86"/>
        <end position="202"/>
    </location>
</feature>
<feature type="region of interest" description="Disordered" evidence="2">
    <location>
        <begin position="249"/>
        <end position="349"/>
    </location>
</feature>
<dbReference type="NCBIfam" id="TIGR03696">
    <property type="entry name" value="Rhs_assc_core"/>
    <property type="match status" value="1"/>
</dbReference>
<dbReference type="InterPro" id="IPR006530">
    <property type="entry name" value="YD"/>
</dbReference>
<evidence type="ECO:0000259" key="6">
    <source>
        <dbReference type="Pfam" id="PF25547"/>
    </source>
</evidence>
<feature type="domain" description="Teneurin-like YD-shell" evidence="5">
    <location>
        <begin position="1034"/>
        <end position="1280"/>
    </location>
</feature>
<dbReference type="Pfam" id="PF20148">
    <property type="entry name" value="DUF6531"/>
    <property type="match status" value="1"/>
</dbReference>
<protein>
    <submittedName>
        <fullName evidence="7">RHS repeat protein</fullName>
    </submittedName>
</protein>
<dbReference type="SUPFAM" id="SSF69304">
    <property type="entry name" value="Tricorn protease N-terminal domain"/>
    <property type="match status" value="1"/>
</dbReference>
<feature type="domain" description="DUF6531" evidence="4">
    <location>
        <begin position="350"/>
        <end position="421"/>
    </location>
</feature>
<dbReference type="InterPro" id="IPR038332">
    <property type="entry name" value="PPE_sf"/>
</dbReference>
<feature type="compositionally biased region" description="Basic and acidic residues" evidence="2">
    <location>
        <begin position="332"/>
        <end position="348"/>
    </location>
</feature>
<keyword evidence="8" id="KW-1185">Reference proteome</keyword>
<dbReference type="InterPro" id="IPR045351">
    <property type="entry name" value="DUF6531"/>
</dbReference>
<dbReference type="RefSeq" id="WP_139099073.1">
    <property type="nucleotide sequence ID" value="NZ_VDFW01000024.1"/>
</dbReference>
<dbReference type="PANTHER" id="PTHR32305">
    <property type="match status" value="1"/>
</dbReference>
<feature type="domain" description="Teneurin-like YD-shell" evidence="5">
    <location>
        <begin position="806"/>
        <end position="932"/>
    </location>
</feature>
<dbReference type="Gene3D" id="2.180.10.10">
    <property type="entry name" value="RHS repeat-associated core"/>
    <property type="match status" value="2"/>
</dbReference>
<dbReference type="OrthoDB" id="4981820at2"/>
<comment type="caution">
    <text evidence="7">The sequence shown here is derived from an EMBL/GenBank/DDBJ whole genome shotgun (WGS) entry which is preliminary data.</text>
</comment>
<feature type="transmembrane region" description="Helical" evidence="3">
    <location>
        <begin position="177"/>
        <end position="200"/>
    </location>
</feature>